<evidence type="ECO:0000256" key="9">
    <source>
        <dbReference type="NCBIfam" id="TIGR03303"/>
    </source>
</evidence>
<dbReference type="NCBIfam" id="TIGR03303">
    <property type="entry name" value="OM_YaeT"/>
    <property type="match status" value="1"/>
</dbReference>
<dbReference type="GO" id="GO:0043165">
    <property type="term" value="P:Gram-negative-bacterium-type cell outer membrane assembly"/>
    <property type="evidence" value="ECO:0007669"/>
    <property type="project" value="UniProtKB-UniRule"/>
</dbReference>
<accession>A0A0S2TD79</accession>
<keyword evidence="6 8" id="KW-0472">Membrane</keyword>
<gene>
    <name evidence="8" type="primary">bamA</name>
    <name evidence="11" type="ORF">Tel_08065</name>
</gene>
<dbReference type="GO" id="GO:1990063">
    <property type="term" value="C:Bam protein complex"/>
    <property type="evidence" value="ECO:0007669"/>
    <property type="project" value="TreeGrafter"/>
</dbReference>
<evidence type="ECO:0000313" key="12">
    <source>
        <dbReference type="Proteomes" id="UP000055136"/>
    </source>
</evidence>
<proteinExistence type="inferred from homology"/>
<feature type="chain" id="PRO_5008995455" description="Outer membrane protein assembly factor BamA" evidence="8">
    <location>
        <begin position="27"/>
        <end position="766"/>
    </location>
</feature>
<keyword evidence="2 8" id="KW-1134">Transmembrane beta strand</keyword>
<dbReference type="EMBL" id="CP013099">
    <property type="protein sequence ID" value="ALP53116.1"/>
    <property type="molecule type" value="Genomic_DNA"/>
</dbReference>
<dbReference type="STRING" id="1748243.Tel_08065"/>
<feature type="domain" description="POTRA" evidence="10">
    <location>
        <begin position="274"/>
        <end position="352"/>
    </location>
</feature>
<evidence type="ECO:0000256" key="3">
    <source>
        <dbReference type="ARBA" id="ARBA00022692"/>
    </source>
</evidence>
<dbReference type="Gene3D" id="2.40.160.50">
    <property type="entry name" value="membrane protein fhac: a member of the omp85/tpsb transporter family"/>
    <property type="match status" value="1"/>
</dbReference>
<feature type="domain" description="POTRA" evidence="10">
    <location>
        <begin position="355"/>
        <end position="429"/>
    </location>
</feature>
<evidence type="ECO:0000259" key="10">
    <source>
        <dbReference type="PROSITE" id="PS51779"/>
    </source>
</evidence>
<sequence length="766" mass="85376" precursor="true">MSVKAAMRRALTLLLMCLALAWTSLAAAFEEFSVDDIKVQGLQRISEGTVFNYLPVEIGDRIGEATTQQIISALYKTGFFKDVVLLRDADTLIVKVQERPSIASITISGNNELGTEDLQEGLKKAGLVEGRILDASLLDRIKQDLQRQYFVRGYYAVEIETVVDETGENQVDVTINIQEGEVALIRKINIIGAEAFAEEELLDEFELGIPAFYAVFSDRDQYSRQKLSADIETLKSYYLDRGYINFNVESTQVTITPEKKAVFITLNIHEGEQFTIESIELAGDLIVPREELQALVDLQPGDVFSRREVNAVSSAITERLGNEGYAFANVNAIPEIDNENREVALTFFVDPGKRVYVRRINITGNEKTEDEVIRREFRQMEGAWVSTSKLNRSQVRVQRLSYLDQVTLETPMVPNSSDQVDVNMSVTERPSGSLMLGVGYSGGEGMLFNASVSQENFLGTGKRVSTEVNTSAANKIYSFSHTNPYYTLDGVSRSVRLSYRKTDAAEANLANYIANVWGGSITYGIPMSEYDTLRLGVGYDNTEIETTVFTPPSYIDFLAANSDDFDVYKLSLGWTHDTRNKTVFATQGVVQSLTTDVALPAGGLTFYKVTSKTRWFHPLSKRYTASLELELNHGDSYGDTTELPFFERFYAGGAHSVRGYRANTLGPRENDVNLGGDFRVVGSAELIFPPPFSEQNSTVRMSVFWDIGSVFDEINKYESSELRQSAGVSLIWLSPIGPLSFSLARPLNDEPGDRTEPFQFTLGTLF</sequence>
<feature type="domain" description="POTRA" evidence="10">
    <location>
        <begin position="32"/>
        <end position="99"/>
    </location>
</feature>
<comment type="similarity">
    <text evidence="8">Belongs to the BamA family.</text>
</comment>
<name>A0A0S2TD79_9GAMM</name>
<evidence type="ECO:0000313" key="11">
    <source>
        <dbReference type="EMBL" id="ALP53116.1"/>
    </source>
</evidence>
<keyword evidence="3 8" id="KW-0812">Transmembrane</keyword>
<dbReference type="InterPro" id="IPR010827">
    <property type="entry name" value="BamA/TamA_POTRA"/>
</dbReference>
<dbReference type="PANTHER" id="PTHR12815:SF23">
    <property type="entry name" value="OUTER MEMBRANE PROTEIN ASSEMBLY FACTOR BAMA"/>
    <property type="match status" value="1"/>
</dbReference>
<dbReference type="Pfam" id="PF01103">
    <property type="entry name" value="Omp85"/>
    <property type="match status" value="1"/>
</dbReference>
<dbReference type="Pfam" id="PF07244">
    <property type="entry name" value="POTRA"/>
    <property type="match status" value="4"/>
</dbReference>
<dbReference type="AlphaFoldDB" id="A0A0S2TD79"/>
<dbReference type="InterPro" id="IPR023707">
    <property type="entry name" value="OM_assembly_BamA"/>
</dbReference>
<dbReference type="GO" id="GO:0051205">
    <property type="term" value="P:protein insertion into membrane"/>
    <property type="evidence" value="ECO:0007669"/>
    <property type="project" value="UniProtKB-UniRule"/>
</dbReference>
<keyword evidence="7 8" id="KW-0998">Cell outer membrane</keyword>
<feature type="signal peptide" evidence="8">
    <location>
        <begin position="1"/>
        <end position="26"/>
    </location>
</feature>
<dbReference type="InterPro" id="IPR039910">
    <property type="entry name" value="D15-like"/>
</dbReference>
<keyword evidence="4 8" id="KW-0732">Signal</keyword>
<dbReference type="HAMAP" id="MF_01430">
    <property type="entry name" value="OM_assembly_BamA"/>
    <property type="match status" value="1"/>
</dbReference>
<evidence type="ECO:0000256" key="7">
    <source>
        <dbReference type="ARBA" id="ARBA00023237"/>
    </source>
</evidence>
<comment type="function">
    <text evidence="8">Part of the outer membrane protein assembly complex, which is involved in assembly and insertion of beta-barrel proteins into the outer membrane.</text>
</comment>
<evidence type="ECO:0000256" key="5">
    <source>
        <dbReference type="ARBA" id="ARBA00022737"/>
    </source>
</evidence>
<feature type="domain" description="POTRA" evidence="10">
    <location>
        <begin position="100"/>
        <end position="180"/>
    </location>
</feature>
<evidence type="ECO:0000256" key="1">
    <source>
        <dbReference type="ARBA" id="ARBA00004370"/>
    </source>
</evidence>
<dbReference type="InterPro" id="IPR034746">
    <property type="entry name" value="POTRA"/>
</dbReference>
<dbReference type="KEGG" id="tee:Tel_08065"/>
<feature type="domain" description="POTRA" evidence="10">
    <location>
        <begin position="183"/>
        <end position="271"/>
    </location>
</feature>
<protein>
    <recommendedName>
        <fullName evidence="8 9">Outer membrane protein assembly factor BamA</fullName>
    </recommendedName>
</protein>
<reference evidence="11" key="1">
    <citation type="submission" date="2015-10" db="EMBL/GenBank/DDBJ databases">
        <title>Description of Candidatus Tenderia electrophaga gen. nov, sp. nov., an Uncultivated Electroautotroph from a Biocathode Enrichment.</title>
        <authorList>
            <person name="Eddie B.J."/>
            <person name="Malanoski A.P."/>
            <person name="Wang Z."/>
            <person name="Hall R.J."/>
            <person name="Oh S.D."/>
            <person name="Heiner C."/>
            <person name="Lin B."/>
            <person name="Strycharz-Glaven S.M."/>
        </authorList>
    </citation>
    <scope>NUCLEOTIDE SEQUENCE [LARGE SCALE GENOMIC DNA]</scope>
    <source>
        <strain evidence="11">NRL1</strain>
    </source>
</reference>
<evidence type="ECO:0000256" key="6">
    <source>
        <dbReference type="ARBA" id="ARBA00023136"/>
    </source>
</evidence>
<dbReference type="InterPro" id="IPR000184">
    <property type="entry name" value="Bac_surfAg_D15"/>
</dbReference>
<organism evidence="11 12">
    <name type="scientific">Candidatus Tenderia electrophaga</name>
    <dbReference type="NCBI Taxonomy" id="1748243"/>
    <lineage>
        <taxon>Bacteria</taxon>
        <taxon>Pseudomonadati</taxon>
        <taxon>Pseudomonadota</taxon>
        <taxon>Gammaproteobacteria</taxon>
        <taxon>Candidatus Tenderiales</taxon>
        <taxon>Candidatus Tenderiaceae</taxon>
        <taxon>Candidatus Tenderia</taxon>
    </lineage>
</organism>
<comment type="subunit">
    <text evidence="8">Part of the Bam complex.</text>
</comment>
<dbReference type="PIRSF" id="PIRSF006076">
    <property type="entry name" value="OM_assembly_OMP85"/>
    <property type="match status" value="1"/>
</dbReference>
<evidence type="ECO:0000256" key="4">
    <source>
        <dbReference type="ARBA" id="ARBA00022729"/>
    </source>
</evidence>
<dbReference type="Proteomes" id="UP000055136">
    <property type="component" value="Chromosome"/>
</dbReference>
<dbReference type="PROSITE" id="PS51779">
    <property type="entry name" value="POTRA"/>
    <property type="match status" value="5"/>
</dbReference>
<comment type="subcellular location">
    <subcellularLocation>
        <location evidence="8">Cell outer membrane</location>
    </subcellularLocation>
    <subcellularLocation>
        <location evidence="1">Membrane</location>
    </subcellularLocation>
</comment>
<keyword evidence="12" id="KW-1185">Reference proteome</keyword>
<evidence type="ECO:0000256" key="8">
    <source>
        <dbReference type="HAMAP-Rule" id="MF_01430"/>
    </source>
</evidence>
<dbReference type="PANTHER" id="PTHR12815">
    <property type="entry name" value="SORTING AND ASSEMBLY MACHINERY SAMM50 PROTEIN FAMILY MEMBER"/>
    <property type="match status" value="1"/>
</dbReference>
<keyword evidence="5 8" id="KW-0677">Repeat</keyword>
<dbReference type="Gene3D" id="3.10.20.310">
    <property type="entry name" value="membrane protein fhac"/>
    <property type="match status" value="5"/>
</dbReference>
<evidence type="ECO:0000256" key="2">
    <source>
        <dbReference type="ARBA" id="ARBA00022452"/>
    </source>
</evidence>
<dbReference type="FunFam" id="3.10.20.310:FF:000002">
    <property type="entry name" value="Outer membrane protein assembly factor BamA"/>
    <property type="match status" value="1"/>
</dbReference>